<protein>
    <submittedName>
        <fullName evidence="4">Histidine decarboxylase</fullName>
    </submittedName>
</protein>
<dbReference type="InParanoid" id="A0A078B1C5"/>
<dbReference type="PANTHER" id="PTHR46101:SF18">
    <property type="entry name" value="HISTIDINE DECARBOXYLASE"/>
    <property type="match status" value="1"/>
</dbReference>
<keyword evidence="2" id="KW-0210">Decarboxylase</keyword>
<proteinExistence type="inferred from homology"/>
<comment type="similarity">
    <text evidence="1">Belongs to the group II decarboxylase family.</text>
</comment>
<evidence type="ECO:0000313" key="5">
    <source>
        <dbReference type="Proteomes" id="UP000039865"/>
    </source>
</evidence>
<dbReference type="AlphaFoldDB" id="A0A078B1C5"/>
<dbReference type="EMBL" id="CCKQ01015179">
    <property type="protein sequence ID" value="CDW86978.1"/>
    <property type="molecule type" value="Genomic_DNA"/>
</dbReference>
<evidence type="ECO:0000256" key="1">
    <source>
        <dbReference type="ARBA" id="ARBA00009533"/>
    </source>
</evidence>
<dbReference type="GO" id="GO:0016831">
    <property type="term" value="F:carboxy-lyase activity"/>
    <property type="evidence" value="ECO:0007669"/>
    <property type="project" value="UniProtKB-KW"/>
</dbReference>
<dbReference type="InterPro" id="IPR015424">
    <property type="entry name" value="PyrdxlP-dep_Trfase"/>
</dbReference>
<dbReference type="PANTHER" id="PTHR46101">
    <property type="match status" value="1"/>
</dbReference>
<accession>A0A078B1C5</accession>
<reference evidence="4 5" key="1">
    <citation type="submission" date="2014-06" db="EMBL/GenBank/DDBJ databases">
        <authorList>
            <person name="Swart Estienne"/>
        </authorList>
    </citation>
    <scope>NUCLEOTIDE SEQUENCE [LARGE SCALE GENOMIC DNA]</scope>
    <source>
        <strain evidence="4 5">130c</strain>
    </source>
</reference>
<gene>
    <name evidence="4" type="primary">Contig5952.g6375</name>
    <name evidence="4" type="ORF">STYLEM_16079</name>
</gene>
<dbReference type="InterPro" id="IPR015421">
    <property type="entry name" value="PyrdxlP-dep_Trfase_major"/>
</dbReference>
<evidence type="ECO:0000313" key="4">
    <source>
        <dbReference type="EMBL" id="CDW86978.1"/>
    </source>
</evidence>
<sequence length="288" mass="34551">MFKEFEHENNNQSADWKNCKKDDKASEQIENYEQDFQPQLRFHNHEKTNLQSFHQNLQRKFQDQTMRQLSFPIRNHNFEHMSPYLRYYLNNHGDSFQEYRDYFSLRTRQFEKQVIHWFSQLYRSPNSENVWGYMPSGSTESIIKAFYQAREYFKDRKGMAVFFSQQAHSSVNKSIVYLKMNSFSQLAKTKGFLIPKELEERGIFEWPERVPTQQNGEIDYELLKYLLKPFAEQEIPIAISLTIGATIASNFDNTQKVIDVLNSYEFNLSHQDIQVVLRHQLFFSNQQN</sequence>
<evidence type="ECO:0000256" key="2">
    <source>
        <dbReference type="ARBA" id="ARBA00022793"/>
    </source>
</evidence>
<organism evidence="4 5">
    <name type="scientific">Stylonychia lemnae</name>
    <name type="common">Ciliate</name>
    <dbReference type="NCBI Taxonomy" id="5949"/>
    <lineage>
        <taxon>Eukaryota</taxon>
        <taxon>Sar</taxon>
        <taxon>Alveolata</taxon>
        <taxon>Ciliophora</taxon>
        <taxon>Intramacronucleata</taxon>
        <taxon>Spirotrichea</taxon>
        <taxon>Stichotrichia</taxon>
        <taxon>Sporadotrichida</taxon>
        <taxon>Oxytrichidae</taxon>
        <taxon>Stylonychinae</taxon>
        <taxon>Stylonychia</taxon>
    </lineage>
</organism>
<feature type="region of interest" description="Disordered" evidence="3">
    <location>
        <begin position="1"/>
        <end position="22"/>
    </location>
</feature>
<evidence type="ECO:0000256" key="3">
    <source>
        <dbReference type="SAM" id="MobiDB-lite"/>
    </source>
</evidence>
<dbReference type="InterPro" id="IPR051151">
    <property type="entry name" value="Group_II_Decarboxylase"/>
</dbReference>
<dbReference type="Gene3D" id="3.40.640.10">
    <property type="entry name" value="Type I PLP-dependent aspartate aminotransferase-like (Major domain)"/>
    <property type="match status" value="1"/>
</dbReference>
<dbReference type="SUPFAM" id="SSF53383">
    <property type="entry name" value="PLP-dependent transferases"/>
    <property type="match status" value="1"/>
</dbReference>
<keyword evidence="2" id="KW-0456">Lyase</keyword>
<keyword evidence="5" id="KW-1185">Reference proteome</keyword>
<dbReference type="Proteomes" id="UP000039865">
    <property type="component" value="Unassembled WGS sequence"/>
</dbReference>
<name>A0A078B1C5_STYLE</name>